<sequence length="149" mass="16352">MNDGYIFYLVGALNREVLAAALTDLTESEVDIGDDGQDDRNWAAPVSCTVTPLIGDLSWHLDIYFTDAVVKTPPTTVAVAFLAARLKTVVAYKEIPLPPSAFWLVDPHGARTRARIYEEDDGYQIDAVERPIAALPLAPVAVIEPWLRS</sequence>
<gene>
    <name evidence="1" type="ORF">C8E87_3380</name>
</gene>
<evidence type="ECO:0000313" key="2">
    <source>
        <dbReference type="Proteomes" id="UP000294901"/>
    </source>
</evidence>
<keyword evidence="2" id="KW-1185">Reference proteome</keyword>
<name>A0A4R6JSU3_9ACTN</name>
<dbReference type="RefSeq" id="WP_133873970.1">
    <property type="nucleotide sequence ID" value="NZ_BOMD01000054.1"/>
</dbReference>
<dbReference type="OrthoDB" id="3290487at2"/>
<protein>
    <submittedName>
        <fullName evidence="1">Uncharacterized protein</fullName>
    </submittedName>
</protein>
<proteinExistence type="predicted"/>
<reference evidence="1 2" key="1">
    <citation type="submission" date="2019-03" db="EMBL/GenBank/DDBJ databases">
        <title>Sequencing the genomes of 1000 actinobacteria strains.</title>
        <authorList>
            <person name="Klenk H.-P."/>
        </authorList>
    </citation>
    <scope>NUCLEOTIDE SEQUENCE [LARGE SCALE GENOMIC DNA]</scope>
    <source>
        <strain evidence="1 2">DSM 43805</strain>
    </source>
</reference>
<comment type="caution">
    <text evidence="1">The sequence shown here is derived from an EMBL/GenBank/DDBJ whole genome shotgun (WGS) entry which is preliminary data.</text>
</comment>
<dbReference type="EMBL" id="SNWR01000001">
    <property type="protein sequence ID" value="TDO39684.1"/>
    <property type="molecule type" value="Genomic_DNA"/>
</dbReference>
<evidence type="ECO:0000313" key="1">
    <source>
        <dbReference type="EMBL" id="TDO39684.1"/>
    </source>
</evidence>
<dbReference type="AlphaFoldDB" id="A0A4R6JSU3"/>
<dbReference type="Proteomes" id="UP000294901">
    <property type="component" value="Unassembled WGS sequence"/>
</dbReference>
<accession>A0A4R6JSU3</accession>
<organism evidence="1 2">
    <name type="scientific">Paractinoplanes brasiliensis</name>
    <dbReference type="NCBI Taxonomy" id="52695"/>
    <lineage>
        <taxon>Bacteria</taxon>
        <taxon>Bacillati</taxon>
        <taxon>Actinomycetota</taxon>
        <taxon>Actinomycetes</taxon>
        <taxon>Micromonosporales</taxon>
        <taxon>Micromonosporaceae</taxon>
        <taxon>Paractinoplanes</taxon>
    </lineage>
</organism>